<dbReference type="EMBL" id="CADCTQ010000385">
    <property type="protein sequence ID" value="CAA9291386.1"/>
    <property type="molecule type" value="Genomic_DNA"/>
</dbReference>
<feature type="transmembrane region" description="Helical" evidence="2">
    <location>
        <begin position="204"/>
        <end position="224"/>
    </location>
</feature>
<evidence type="ECO:0000256" key="1">
    <source>
        <dbReference type="SAM" id="MobiDB-lite"/>
    </source>
</evidence>
<protein>
    <submittedName>
        <fullName evidence="4">Linoleoyl-CoA desaturase</fullName>
        <ecNumber evidence="4">1.14.19.3</ecNumber>
    </submittedName>
</protein>
<name>A0A6J4JZ17_9SPHI</name>
<organism evidence="4">
    <name type="scientific">uncultured Cytophagales bacterium</name>
    <dbReference type="NCBI Taxonomy" id="158755"/>
    <lineage>
        <taxon>Bacteria</taxon>
        <taxon>Pseudomonadati</taxon>
        <taxon>Bacteroidota</taxon>
        <taxon>Sphingobacteriia</taxon>
        <taxon>Sphingobacteriales</taxon>
        <taxon>environmental samples</taxon>
    </lineage>
</organism>
<feature type="domain" description="Fatty acid desaturase" evidence="3">
    <location>
        <begin position="66"/>
        <end position="338"/>
    </location>
</feature>
<keyword evidence="4" id="KW-0560">Oxidoreductase</keyword>
<reference evidence="4" key="1">
    <citation type="submission" date="2020-02" db="EMBL/GenBank/DDBJ databases">
        <authorList>
            <person name="Meier V. D."/>
        </authorList>
    </citation>
    <scope>NUCLEOTIDE SEQUENCE</scope>
    <source>
        <strain evidence="4">AVDCRST_MAG56</strain>
    </source>
</reference>
<dbReference type="AlphaFoldDB" id="A0A6J4JZ17"/>
<keyword evidence="2" id="KW-0812">Transmembrane</keyword>
<dbReference type="GO" id="GO:0008610">
    <property type="term" value="P:lipid biosynthetic process"/>
    <property type="evidence" value="ECO:0007669"/>
    <property type="project" value="UniProtKB-ARBA"/>
</dbReference>
<sequence>MIQKIKFIDARKSTFFATVRERVDAYFRENGISRHANGAMWAKTAFCLGGYGLLYGLIISNQFGPWTMLGLAVLLGVFSAFVGFNVSHDAIHGSFSGSKRVNHLLSHSFYLLGANPYVWSISHNIVHHTYTNIPHHDEDIEIAPGLVRVDPDEPVSKIQRYQHVYAFGLYALASLSWVLRKDYKKFFQARIGGHDTPHHPRIEYFNLFFYKALYYFLFIVLPMLVLDVAWWQVLIGFVATHLVEGLVIGLVFQLAHVVEGTHFPTPNAEGNLEESWAVHQLQTTANFSRRSALANFLCGGLNMQIEHHLFPKVCHIHYAAISEIVKQTAREHNLPYLENKTFFSALGSHYRLLKQLGHHAYHNNRRKGDRRPEERRPERPEAGDRRKGDRRRDTHTLTH</sequence>
<dbReference type="CDD" id="cd03506">
    <property type="entry name" value="Delta6-FADS-like"/>
    <property type="match status" value="1"/>
</dbReference>
<dbReference type="GO" id="GO:0016020">
    <property type="term" value="C:membrane"/>
    <property type="evidence" value="ECO:0007669"/>
    <property type="project" value="TreeGrafter"/>
</dbReference>
<gene>
    <name evidence="4" type="ORF">AVDCRST_MAG56-4681</name>
</gene>
<dbReference type="PANTHER" id="PTHR19353:SF19">
    <property type="entry name" value="DELTA(5) FATTY ACID DESATURASE C-RELATED"/>
    <property type="match status" value="1"/>
</dbReference>
<feature type="region of interest" description="Disordered" evidence="1">
    <location>
        <begin position="357"/>
        <end position="399"/>
    </location>
</feature>
<feature type="compositionally biased region" description="Basic residues" evidence="1">
    <location>
        <begin position="357"/>
        <end position="369"/>
    </location>
</feature>
<feature type="transmembrane region" description="Helical" evidence="2">
    <location>
        <begin position="230"/>
        <end position="252"/>
    </location>
</feature>
<evidence type="ECO:0000256" key="2">
    <source>
        <dbReference type="SAM" id="Phobius"/>
    </source>
</evidence>
<dbReference type="PANTHER" id="PTHR19353">
    <property type="entry name" value="FATTY ACID DESATURASE 2"/>
    <property type="match status" value="1"/>
</dbReference>
<dbReference type="Pfam" id="PF00487">
    <property type="entry name" value="FA_desaturase"/>
    <property type="match status" value="1"/>
</dbReference>
<feature type="transmembrane region" description="Helical" evidence="2">
    <location>
        <begin position="40"/>
        <end position="59"/>
    </location>
</feature>
<keyword evidence="2" id="KW-0472">Membrane</keyword>
<dbReference type="EC" id="1.14.19.3" evidence="4"/>
<keyword evidence="2" id="KW-1133">Transmembrane helix</keyword>
<dbReference type="InterPro" id="IPR012171">
    <property type="entry name" value="Fatty_acid_desaturase"/>
</dbReference>
<dbReference type="PIRSF" id="PIRSF015921">
    <property type="entry name" value="FA_sphinglp_des"/>
    <property type="match status" value="1"/>
</dbReference>
<feature type="transmembrane region" description="Helical" evidence="2">
    <location>
        <begin position="66"/>
        <end position="86"/>
    </location>
</feature>
<dbReference type="InterPro" id="IPR005804">
    <property type="entry name" value="FA_desaturase_dom"/>
</dbReference>
<feature type="compositionally biased region" description="Basic and acidic residues" evidence="1">
    <location>
        <begin position="370"/>
        <end position="399"/>
    </location>
</feature>
<dbReference type="GO" id="GO:0016213">
    <property type="term" value="F:acyl-CoA 6-desaturase activity"/>
    <property type="evidence" value="ECO:0007669"/>
    <property type="project" value="UniProtKB-EC"/>
</dbReference>
<accession>A0A6J4JZ17</accession>
<evidence type="ECO:0000313" key="4">
    <source>
        <dbReference type="EMBL" id="CAA9291386.1"/>
    </source>
</evidence>
<proteinExistence type="predicted"/>
<evidence type="ECO:0000259" key="3">
    <source>
        <dbReference type="Pfam" id="PF00487"/>
    </source>
</evidence>